<organism evidence="1 2">
    <name type="scientific">Candidatus Magasanikbacteria bacterium GW2011_GWA2_45_39</name>
    <dbReference type="NCBI Taxonomy" id="1619041"/>
    <lineage>
        <taxon>Bacteria</taxon>
        <taxon>Candidatus Magasanikiibacteriota</taxon>
    </lineage>
</organism>
<comment type="caution">
    <text evidence="1">The sequence shown here is derived from an EMBL/GenBank/DDBJ whole genome shotgun (WGS) entry which is preliminary data.</text>
</comment>
<evidence type="ECO:0000313" key="2">
    <source>
        <dbReference type="Proteomes" id="UP000033999"/>
    </source>
</evidence>
<gene>
    <name evidence="1" type="ORF">UX10_C0005G0027</name>
</gene>
<dbReference type="EMBL" id="LCKX01000005">
    <property type="protein sequence ID" value="KKU07821.1"/>
    <property type="molecule type" value="Genomic_DNA"/>
</dbReference>
<reference evidence="1 2" key="1">
    <citation type="journal article" date="2015" name="Nature">
        <title>rRNA introns, odd ribosomes, and small enigmatic genomes across a large radiation of phyla.</title>
        <authorList>
            <person name="Brown C.T."/>
            <person name="Hug L.A."/>
            <person name="Thomas B.C."/>
            <person name="Sharon I."/>
            <person name="Castelle C.J."/>
            <person name="Singh A."/>
            <person name="Wilkins M.J."/>
            <person name="Williams K.H."/>
            <person name="Banfield J.F."/>
        </authorList>
    </citation>
    <scope>NUCLEOTIDE SEQUENCE [LARGE SCALE GENOMIC DNA]</scope>
</reference>
<name>A0A0G1MHH2_9BACT</name>
<proteinExistence type="predicted"/>
<dbReference type="AlphaFoldDB" id="A0A0G1MHH2"/>
<protein>
    <submittedName>
        <fullName evidence="1">Uncharacterized protein</fullName>
    </submittedName>
</protein>
<evidence type="ECO:0000313" key="1">
    <source>
        <dbReference type="EMBL" id="KKU07821.1"/>
    </source>
</evidence>
<sequence>MLEHGIGDGDGLGVHGSCDDVLTIHVERDALHGAIVEVDRGPLLRVVVGVDAIHAGHRSAETLETLPVAVLLPCPERVLLDAEHGVVGGEHAEVLEGVAGVDDITVRIHEQRGALEVLRRREVEVGDRLGPVHELGHEVRADLAREPDHVRVIDLAVRDQERLAGLLVVGDVAHVQELLGVHRA</sequence>
<dbReference type="Proteomes" id="UP000033999">
    <property type="component" value="Unassembled WGS sequence"/>
</dbReference>
<accession>A0A0G1MHH2</accession>